<reference evidence="1" key="2">
    <citation type="submission" date="2020-05" db="EMBL/GenBank/DDBJ databases">
        <authorList>
            <person name="Kim H.-S."/>
            <person name="Proctor R.H."/>
            <person name="Brown D.W."/>
        </authorList>
    </citation>
    <scope>NUCLEOTIDE SEQUENCE</scope>
    <source>
        <strain evidence="1">NRRL 22465</strain>
    </source>
</reference>
<evidence type="ECO:0000313" key="1">
    <source>
        <dbReference type="EMBL" id="KAF4977632.1"/>
    </source>
</evidence>
<gene>
    <name evidence="1" type="ORF">FZEAL_5876</name>
</gene>
<dbReference type="AlphaFoldDB" id="A0A8H4XKF6"/>
<name>A0A8H4XKF6_9HYPO</name>
<dbReference type="Proteomes" id="UP000635477">
    <property type="component" value="Unassembled WGS sequence"/>
</dbReference>
<reference evidence="1" key="1">
    <citation type="journal article" date="2020" name="BMC Genomics">
        <title>Correction to: Identification and distribution of gene clusters required for synthesis of sphingolipid metabolism inhibitors in diverse species of the filamentous fungus Fusarium.</title>
        <authorList>
            <person name="Kim H.S."/>
            <person name="Lohmar J.M."/>
            <person name="Busman M."/>
            <person name="Brown D.W."/>
            <person name="Naumann T.A."/>
            <person name="Divon H.H."/>
            <person name="Lysoe E."/>
            <person name="Uhlig S."/>
            <person name="Proctor R.H."/>
        </authorList>
    </citation>
    <scope>NUCLEOTIDE SEQUENCE</scope>
    <source>
        <strain evidence="1">NRRL 22465</strain>
    </source>
</reference>
<organism evidence="1 2">
    <name type="scientific">Fusarium zealandicum</name>
    <dbReference type="NCBI Taxonomy" id="1053134"/>
    <lineage>
        <taxon>Eukaryota</taxon>
        <taxon>Fungi</taxon>
        <taxon>Dikarya</taxon>
        <taxon>Ascomycota</taxon>
        <taxon>Pezizomycotina</taxon>
        <taxon>Sordariomycetes</taxon>
        <taxon>Hypocreomycetidae</taxon>
        <taxon>Hypocreales</taxon>
        <taxon>Nectriaceae</taxon>
        <taxon>Fusarium</taxon>
        <taxon>Fusarium staphyleae species complex</taxon>
    </lineage>
</organism>
<comment type="caution">
    <text evidence="1">The sequence shown here is derived from an EMBL/GenBank/DDBJ whole genome shotgun (WGS) entry which is preliminary data.</text>
</comment>
<evidence type="ECO:0000313" key="2">
    <source>
        <dbReference type="Proteomes" id="UP000635477"/>
    </source>
</evidence>
<dbReference type="OrthoDB" id="5105559at2759"/>
<accession>A0A8H4XKF6</accession>
<keyword evidence="2" id="KW-1185">Reference proteome</keyword>
<sequence length="225" mass="25079">MCQTNSAEQICGVSLASYLAREQTGKKPTVHFCVKIRGAILNALLDRADNANKHENPPDVIPGFADEISKQPEFFWKLVKYCNLSFSRKDQTGHYDRVVFTAFKGTIKWIQRRSIDFGIIAKVPIGWIREPGRRFSSDLESGEWFNLKLSEYSAGTNTRPLHPRPAARKKIVPAKLVTSTSTNALPDLTSLTLDDRHSSNDLTLLVGGLDSPVLQELSLTHNAAE</sequence>
<protein>
    <submittedName>
        <fullName evidence="1">Uncharacterized protein</fullName>
    </submittedName>
</protein>
<proteinExistence type="predicted"/>
<dbReference type="EMBL" id="JABEYC010000427">
    <property type="protein sequence ID" value="KAF4977632.1"/>
    <property type="molecule type" value="Genomic_DNA"/>
</dbReference>